<dbReference type="Proteomes" id="UP000815260">
    <property type="component" value="Chromosome 6B"/>
</dbReference>
<reference evidence="2" key="2">
    <citation type="submission" date="2020-03" db="EMBL/GenBank/DDBJ databases">
        <title>The second near-complete assembly of the hexaploid bread wheat (Triticum aestivum) genome.</title>
        <authorList>
            <person name="Zimin A.V."/>
            <person name="Puiu D."/>
            <person name="Shumante A."/>
            <person name="Alonge M."/>
            <person name="Salzberg S.L."/>
        </authorList>
    </citation>
    <scope>NUCLEOTIDE SEQUENCE</scope>
    <source>
        <tissue evidence="2">Leaf</tissue>
    </source>
</reference>
<dbReference type="PANTHER" id="PTHR23024:SF230">
    <property type="entry name" value="OS03G0790500 PROTEIN"/>
    <property type="match status" value="1"/>
</dbReference>
<accession>A0A9R1ILT3</accession>
<dbReference type="OrthoDB" id="408631at2759"/>
<dbReference type="EMBL" id="CM022227">
    <property type="protein sequence ID" value="KAF7086153.1"/>
    <property type="molecule type" value="Genomic_DNA"/>
</dbReference>
<dbReference type="Gene3D" id="3.40.50.1820">
    <property type="entry name" value="alpha/beta hydrolase"/>
    <property type="match status" value="1"/>
</dbReference>
<dbReference type="PANTHER" id="PTHR23024">
    <property type="entry name" value="ARYLACETAMIDE DEACETYLASE"/>
    <property type="match status" value="1"/>
</dbReference>
<feature type="non-terminal residue" evidence="2">
    <location>
        <position position="1"/>
    </location>
</feature>
<dbReference type="Pfam" id="PF07859">
    <property type="entry name" value="Abhydrolase_3"/>
    <property type="match status" value="1"/>
</dbReference>
<feature type="non-terminal residue" evidence="2">
    <location>
        <position position="269"/>
    </location>
</feature>
<feature type="domain" description="Alpha/beta hydrolase fold-3" evidence="1">
    <location>
        <begin position="75"/>
        <end position="268"/>
    </location>
</feature>
<organism evidence="2">
    <name type="scientific">Triticum aestivum</name>
    <name type="common">Wheat</name>
    <dbReference type="NCBI Taxonomy" id="4565"/>
    <lineage>
        <taxon>Eukaryota</taxon>
        <taxon>Viridiplantae</taxon>
        <taxon>Streptophyta</taxon>
        <taxon>Embryophyta</taxon>
        <taxon>Tracheophyta</taxon>
        <taxon>Spermatophyta</taxon>
        <taxon>Magnoliopsida</taxon>
        <taxon>Liliopsida</taxon>
        <taxon>Poales</taxon>
        <taxon>Poaceae</taxon>
        <taxon>BOP clade</taxon>
        <taxon>Pooideae</taxon>
        <taxon>Triticodae</taxon>
        <taxon>Triticeae</taxon>
        <taxon>Triticinae</taxon>
        <taxon>Triticum</taxon>
    </lineage>
</organism>
<dbReference type="InterPro" id="IPR013094">
    <property type="entry name" value="AB_hydrolase_3"/>
</dbReference>
<dbReference type="InterPro" id="IPR050466">
    <property type="entry name" value="Carboxylest/Gibb_receptor"/>
</dbReference>
<protein>
    <recommendedName>
        <fullName evidence="1">Alpha/beta hydrolase fold-3 domain-containing protein</fullName>
    </recommendedName>
</protein>
<gene>
    <name evidence="2" type="ORF">CFC21_089483</name>
</gene>
<reference evidence="2" key="1">
    <citation type="journal article" date="2017" name="Gigascience">
        <title>The first near-complete assembly of the hexaploid bread wheat genome, Triticum aestivum.</title>
        <authorList>
            <person name="Zimin A.V."/>
            <person name="Puiu D."/>
            <person name="Hall R."/>
            <person name="Kingan S."/>
            <person name="Clavijo B.J."/>
            <person name="Salzberg S.L."/>
        </authorList>
    </citation>
    <scope>NUCLEOTIDE SEQUENCE</scope>
    <source>
        <tissue evidence="2">Leaf</tissue>
    </source>
</reference>
<sequence length="269" mass="28646">PPRRRTSWRTCPRSCSSSATAQCSASLTATTPHPVTAAQPARRRLEGRLDASHGLKLRIYRTAAASSSGNRLPVIVYFHGGGYSIGSFDMPNFHACCVRLAGELPAVVLSADYRLAPEHRFPAGLDDAVNVVSWVTVPTPCSRRRRTSAGDSAGGGVVHHTAFRLASGRLGPLEPVCITGCSMLCQLFGGEERTASEAEFPPGPLVVDQAWRLVLPPRSMRDHPLANPFGPDSPALDGVALPPMLVVAATHDLLRDRAADAARLKAMGK</sequence>
<dbReference type="SUPFAM" id="SSF53474">
    <property type="entry name" value="alpha/beta-Hydrolases"/>
    <property type="match status" value="1"/>
</dbReference>
<evidence type="ECO:0000259" key="1">
    <source>
        <dbReference type="Pfam" id="PF07859"/>
    </source>
</evidence>
<comment type="caution">
    <text evidence="2">The sequence shown here is derived from an EMBL/GenBank/DDBJ whole genome shotgun (WGS) entry which is preliminary data.</text>
</comment>
<dbReference type="GO" id="GO:0016787">
    <property type="term" value="F:hydrolase activity"/>
    <property type="evidence" value="ECO:0007669"/>
    <property type="project" value="InterPro"/>
</dbReference>
<proteinExistence type="predicted"/>
<name>A0A9R1ILT3_WHEAT</name>
<dbReference type="InterPro" id="IPR029058">
    <property type="entry name" value="AB_hydrolase_fold"/>
</dbReference>
<evidence type="ECO:0000313" key="2">
    <source>
        <dbReference type="EMBL" id="KAF7086153.1"/>
    </source>
</evidence>
<dbReference type="AlphaFoldDB" id="A0A9R1ILT3"/>